<dbReference type="PANTHER" id="PTHR22914">
    <property type="entry name" value="CHITIN SYNTHASE"/>
    <property type="match status" value="1"/>
</dbReference>
<dbReference type="GO" id="GO:0005628">
    <property type="term" value="C:prospore membrane"/>
    <property type="evidence" value="ECO:0007669"/>
    <property type="project" value="EnsemblFungi"/>
</dbReference>
<comment type="subcellular location">
    <subcellularLocation>
        <location evidence="1">Cell membrane</location>
        <topology evidence="1">Multi-pass membrane protein</topology>
    </subcellularLocation>
</comment>
<proteinExistence type="predicted"/>
<feature type="compositionally biased region" description="Low complexity" evidence="11">
    <location>
        <begin position="78"/>
        <end position="90"/>
    </location>
</feature>
<protein>
    <recommendedName>
        <fullName evidence="2">chitin synthase</fullName>
        <ecNumber evidence="2">2.4.1.16</ecNumber>
    </recommendedName>
</protein>
<organism evidence="14 15">
    <name type="scientific">Naumovozyma castellii</name>
    <name type="common">Yeast</name>
    <name type="synonym">Saccharomyces castellii</name>
    <dbReference type="NCBI Taxonomy" id="27288"/>
    <lineage>
        <taxon>Eukaryota</taxon>
        <taxon>Fungi</taxon>
        <taxon>Dikarya</taxon>
        <taxon>Ascomycota</taxon>
        <taxon>Saccharomycotina</taxon>
        <taxon>Saccharomycetes</taxon>
        <taxon>Saccharomycetales</taxon>
        <taxon>Saccharomycetaceae</taxon>
        <taxon>Naumovozyma</taxon>
    </lineage>
</organism>
<reference evidence="14 15" key="1">
    <citation type="journal article" date="2011" name="Proc. Natl. Acad. Sci. U.S.A.">
        <title>Evolutionary erosion of yeast sex chromosomes by mating-type switching accidents.</title>
        <authorList>
            <person name="Gordon J.L."/>
            <person name="Armisen D."/>
            <person name="Proux-Wera E."/>
            <person name="Oheigeartaigh S.S."/>
            <person name="Byrne K.P."/>
            <person name="Wolfe K.H."/>
        </authorList>
    </citation>
    <scope>NUCLEOTIDE SEQUENCE [LARGE SCALE GENOMIC DNA]</scope>
    <source>
        <strain evidence="15">ATCC 76901 / BCRC 22586 / CBS 4309 / NBRC 1992 / NRRL Y-12630</strain>
    </source>
</reference>
<evidence type="ECO:0000256" key="12">
    <source>
        <dbReference type="SAM" id="Phobius"/>
    </source>
</evidence>
<dbReference type="CDD" id="cd04190">
    <property type="entry name" value="Chitin_synth_C"/>
    <property type="match status" value="1"/>
</dbReference>
<dbReference type="RefSeq" id="XP_003673962.1">
    <property type="nucleotide sequence ID" value="XM_003673914.1"/>
</dbReference>
<evidence type="ECO:0000256" key="2">
    <source>
        <dbReference type="ARBA" id="ARBA00012543"/>
    </source>
</evidence>
<dbReference type="GO" id="GO:0097271">
    <property type="term" value="P:protein localization to bud neck"/>
    <property type="evidence" value="ECO:0007669"/>
    <property type="project" value="EnsemblFungi"/>
</dbReference>
<feature type="transmembrane region" description="Helical" evidence="12">
    <location>
        <begin position="1053"/>
        <end position="1077"/>
    </location>
</feature>
<evidence type="ECO:0000259" key="13">
    <source>
        <dbReference type="SMART" id="SM01117"/>
    </source>
</evidence>
<dbReference type="EMBL" id="HE576752">
    <property type="protein sequence ID" value="CCC67581.1"/>
    <property type="molecule type" value="Genomic_DNA"/>
</dbReference>
<feature type="transmembrane region" description="Helical" evidence="12">
    <location>
        <begin position="1027"/>
        <end position="1046"/>
    </location>
</feature>
<feature type="region of interest" description="Disordered" evidence="11">
    <location>
        <begin position="21"/>
        <end position="128"/>
    </location>
</feature>
<evidence type="ECO:0000256" key="1">
    <source>
        <dbReference type="ARBA" id="ARBA00004651"/>
    </source>
</evidence>
<evidence type="ECO:0000256" key="10">
    <source>
        <dbReference type="ARBA" id="ARBA00049510"/>
    </source>
</evidence>
<evidence type="ECO:0000256" key="5">
    <source>
        <dbReference type="ARBA" id="ARBA00022679"/>
    </source>
</evidence>
<evidence type="ECO:0000256" key="7">
    <source>
        <dbReference type="ARBA" id="ARBA00022989"/>
    </source>
</evidence>
<dbReference type="InterPro" id="IPR054295">
    <property type="entry name" value="CHS4-like_dom"/>
</dbReference>
<keyword evidence="4" id="KW-0328">Glycosyltransferase</keyword>
<feature type="transmembrane region" description="Helical" evidence="12">
    <location>
        <begin position="423"/>
        <end position="446"/>
    </location>
</feature>
<reference key="2">
    <citation type="submission" date="2011-08" db="EMBL/GenBank/DDBJ databases">
        <title>Genome sequence of Naumovozyma castellii.</title>
        <authorList>
            <person name="Gordon J.L."/>
            <person name="Armisen D."/>
            <person name="Proux-Wera E."/>
            <person name="OhEigeartaigh S.S."/>
            <person name="Byrne K.P."/>
            <person name="Wolfe K.H."/>
        </authorList>
    </citation>
    <scope>NUCLEOTIDE SEQUENCE</scope>
    <source>
        <strain>Type strain:CBS 4309</strain>
    </source>
</reference>
<evidence type="ECO:0000256" key="6">
    <source>
        <dbReference type="ARBA" id="ARBA00022692"/>
    </source>
</evidence>
<dbReference type="GO" id="GO:0005935">
    <property type="term" value="C:cellular bud neck"/>
    <property type="evidence" value="ECO:0007669"/>
    <property type="project" value="EnsemblFungi"/>
</dbReference>
<evidence type="ECO:0000256" key="4">
    <source>
        <dbReference type="ARBA" id="ARBA00022676"/>
    </source>
</evidence>
<name>G0V7Y3_NAUCA</name>
<dbReference type="InParanoid" id="G0V7Y3"/>
<dbReference type="InterPro" id="IPR001199">
    <property type="entry name" value="Cyt_B5-like_heme/steroid-bd"/>
</dbReference>
<dbReference type="Pfam" id="PF03142">
    <property type="entry name" value="Chitin_synth_2"/>
    <property type="match status" value="1"/>
</dbReference>
<dbReference type="EC" id="2.4.1.16" evidence="2"/>
<dbReference type="OrthoDB" id="370884at2759"/>
<gene>
    <name evidence="14" type="primary">NCAS0A10230</name>
    <name evidence="14" type="ordered locus">NCAS_0A10230</name>
</gene>
<keyword evidence="6 12" id="KW-0812">Transmembrane</keyword>
<dbReference type="GO" id="GO:0004100">
    <property type="term" value="F:chitin synthase activity"/>
    <property type="evidence" value="ECO:0007669"/>
    <property type="project" value="UniProtKB-EC"/>
</dbReference>
<dbReference type="GO" id="GO:0030428">
    <property type="term" value="C:cell septum"/>
    <property type="evidence" value="ECO:0007669"/>
    <property type="project" value="TreeGrafter"/>
</dbReference>
<dbReference type="KEGG" id="ncs:NCAS_0A10230"/>
<sequence length="1139" mass="129339">MATEDDYYLNLNQDQESLLRSRSSLGSNAPHRQGSLVRPERNRFNNPENPHYYYVQKTQEQQDHLSVQPSTTGINPTRQSLRSSIRSQRSNRSRESDGEYPLQDFNSRDKDIDDVDDEPTRIKPSKKTLKREKDNSLTLWQLYCYAITFWAPGSLLALFGMPDKPRQMAWREKMALLSVIGYIGAIVAYLTFGFTRTVCSTQKLRLEINDISVAYVTVNGKAYQLNASLSEGSDFEVKNDTMCGPWTAGGKDISFLYQNVNGNCHNIIKPKDDCDIPHDDDNNLAWYFPCKQINQDGSSKPNFTIDNYAGWGCHTNEDERKAFYDLDSVADIYFSWDDIKNSSRNLVVYNGHVLDLDLLDWLEKDQLDYPPLFDDLRDSNLQGYDLSVILSNGHERKIARCLSEIIKVGEVDSKTVGCIASDVVLYVSLVFILSVVVAKFLVACYFRWFVSRKQGASEVDNKTMDKHLNAIEDWSENIGTQGPINQVSPNLRPKKYSRMHKRESTFNMLQNRSSKMLQLNESVLDLDTTVGSSNVNDQFGGMTTMTIQNANQTAAFDSNANKKSHSRNPSTLFPSSSMLWNNTTVSPVPGATTMESLDPSIIHPDIVQQPPLNYMPFNFPLIHTFCFVTCYSEDEAGLRTTLDSLSTTDYPNSHKLLMVVCDGLIKGSGNDKTTPEIALDMMEDFVTEPEDVLPYSYVAVASGTKRHNMAKIYAGFYKYNDDTVPPEKQQRVPMLIIVKCGTPDEQGSAKPGNRGKRDSQVILMSFLQKITFDERMTELEFQLLKNIWQITGLMASYYETVLMVDADTKVFPDSLTHMVAEMVKDPVIMGLCGETKIANKAQSWVTAIQVFEYFISHHQSKAFESVFSSVTCLPGCFSIYRIKSPKGPDGYWVPILGNPDIVERYSDNVTDTLHKKNLLLLGEDRYLSSLMLKTFPKRKQVFVPKAACKTIVPDSFRVLLSQRRRWINSTVHNLLELVLLRDLCGTFCFSMQFIIGIELIGTLVLPLAICFTIYVVIFAIVSHPTPILTLILLAIILGLPGLIVVVTATRWSYLMWMAIYIIALPIWNLILPSYAYWKFDDFSWGDTRTIAGGNKADDELEGEFDHSMIKMRTWREFEREDRMTRSKSIQDVSDNIFLT</sequence>
<feature type="compositionally biased region" description="Polar residues" evidence="11">
    <location>
        <begin position="56"/>
        <end position="77"/>
    </location>
</feature>
<feature type="domain" description="Cytochrome b5 heme-binding" evidence="13">
    <location>
        <begin position="334"/>
        <end position="412"/>
    </location>
</feature>
<dbReference type="GO" id="GO:0045009">
    <property type="term" value="C:chitosome"/>
    <property type="evidence" value="ECO:0007669"/>
    <property type="project" value="EnsemblFungi"/>
</dbReference>
<dbReference type="GO" id="GO:0030476">
    <property type="term" value="P:ascospore wall assembly"/>
    <property type="evidence" value="ECO:0007669"/>
    <property type="project" value="EnsemblFungi"/>
</dbReference>
<dbReference type="eggNOG" id="KOG2571">
    <property type="taxonomic scope" value="Eukaryota"/>
</dbReference>
<dbReference type="FunCoup" id="G0V7Y3">
    <property type="interactions" value="101"/>
</dbReference>
<dbReference type="GO" id="GO:0000131">
    <property type="term" value="C:incipient cellular bud site"/>
    <property type="evidence" value="ECO:0007669"/>
    <property type="project" value="EnsemblFungi"/>
</dbReference>
<keyword evidence="8 12" id="KW-0472">Membrane</keyword>
<dbReference type="Proteomes" id="UP000001640">
    <property type="component" value="Chromosome 1"/>
</dbReference>
<dbReference type="PANTHER" id="PTHR22914:SF16">
    <property type="entry name" value="CHITIN SYNTHASE 3"/>
    <property type="match status" value="1"/>
</dbReference>
<evidence type="ECO:0000313" key="14">
    <source>
        <dbReference type="EMBL" id="CCC67581.1"/>
    </source>
</evidence>
<keyword evidence="15" id="KW-1185">Reference proteome</keyword>
<evidence type="ECO:0000256" key="3">
    <source>
        <dbReference type="ARBA" id="ARBA00022475"/>
    </source>
</evidence>
<comment type="catalytic activity">
    <reaction evidence="10">
        <text>[(1-&gt;4)-N-acetyl-beta-D-glucosaminyl](n) + UDP-N-acetyl-alpha-D-glucosamine = [(1-&gt;4)-N-acetyl-beta-D-glucosaminyl](n+1) + UDP + H(+)</text>
        <dbReference type="Rhea" id="RHEA:16637"/>
        <dbReference type="Rhea" id="RHEA-COMP:9593"/>
        <dbReference type="Rhea" id="RHEA-COMP:9595"/>
        <dbReference type="ChEBI" id="CHEBI:15378"/>
        <dbReference type="ChEBI" id="CHEBI:17029"/>
        <dbReference type="ChEBI" id="CHEBI:57705"/>
        <dbReference type="ChEBI" id="CHEBI:58223"/>
        <dbReference type="EC" id="2.4.1.16"/>
    </reaction>
    <physiologicalReaction direction="left-to-right" evidence="10">
        <dbReference type="Rhea" id="RHEA:16638"/>
    </physiologicalReaction>
</comment>
<dbReference type="GeneID" id="96901060"/>
<dbReference type="STRING" id="1064592.G0V7Y3"/>
<feature type="transmembrane region" description="Helical" evidence="12">
    <location>
        <begin position="174"/>
        <end position="194"/>
    </location>
</feature>
<dbReference type="SMART" id="SM01117">
    <property type="entry name" value="Cyt-b5"/>
    <property type="match status" value="1"/>
</dbReference>
<keyword evidence="3" id="KW-1003">Cell membrane</keyword>
<evidence type="ECO:0000313" key="15">
    <source>
        <dbReference type="Proteomes" id="UP000001640"/>
    </source>
</evidence>
<dbReference type="GO" id="GO:0005886">
    <property type="term" value="C:plasma membrane"/>
    <property type="evidence" value="ECO:0007669"/>
    <property type="project" value="UniProtKB-SubCell"/>
</dbReference>
<dbReference type="Pfam" id="PF22997">
    <property type="entry name" value="CHS4"/>
    <property type="match status" value="1"/>
</dbReference>
<feature type="transmembrane region" description="Helical" evidence="12">
    <location>
        <begin position="999"/>
        <end position="1021"/>
    </location>
</feature>
<dbReference type="HOGENOM" id="CLU_002572_1_0_1"/>
<accession>G0V7Y3</accession>
<evidence type="ECO:0000256" key="9">
    <source>
        <dbReference type="ARBA" id="ARBA00023180"/>
    </source>
</evidence>
<dbReference type="OMA" id="PERSRMD"/>
<keyword evidence="5" id="KW-0808">Transferase</keyword>
<keyword evidence="9" id="KW-0325">Glycoprotein</keyword>
<dbReference type="InterPro" id="IPR029044">
    <property type="entry name" value="Nucleotide-diphossugar_trans"/>
</dbReference>
<evidence type="ECO:0000256" key="8">
    <source>
        <dbReference type="ARBA" id="ARBA00023136"/>
    </source>
</evidence>
<dbReference type="AlphaFoldDB" id="G0V7Y3"/>
<feature type="transmembrane region" description="Helical" evidence="12">
    <location>
        <begin position="140"/>
        <end position="162"/>
    </location>
</feature>
<dbReference type="SUPFAM" id="SSF53448">
    <property type="entry name" value="Nucleotide-diphospho-sugar transferases"/>
    <property type="match status" value="1"/>
</dbReference>
<dbReference type="InterPro" id="IPR004835">
    <property type="entry name" value="Chitin_synth"/>
</dbReference>
<evidence type="ECO:0000256" key="11">
    <source>
        <dbReference type="SAM" id="MobiDB-lite"/>
    </source>
</evidence>
<keyword evidence="7 12" id="KW-1133">Transmembrane helix</keyword>
<dbReference type="GO" id="GO:0006031">
    <property type="term" value="P:chitin biosynthetic process"/>
    <property type="evidence" value="ECO:0007669"/>
    <property type="project" value="EnsemblFungi"/>
</dbReference>